<gene>
    <name evidence="3" type="ORF">A2415_02560</name>
</gene>
<dbReference type="InterPro" id="IPR004629">
    <property type="entry name" value="WecG_TagA_CpsF"/>
</dbReference>
<keyword evidence="2" id="KW-0808">Transferase</keyword>
<reference evidence="3 4" key="1">
    <citation type="journal article" date="2016" name="Nat. Commun.">
        <title>Thousands of microbial genomes shed light on interconnected biogeochemical processes in an aquifer system.</title>
        <authorList>
            <person name="Anantharaman K."/>
            <person name="Brown C.T."/>
            <person name="Hug L.A."/>
            <person name="Sharon I."/>
            <person name="Castelle C.J."/>
            <person name="Probst A.J."/>
            <person name="Thomas B.C."/>
            <person name="Singh A."/>
            <person name="Wilkins M.J."/>
            <person name="Karaoz U."/>
            <person name="Brodie E.L."/>
            <person name="Williams K.H."/>
            <person name="Hubbard S.S."/>
            <person name="Banfield J.F."/>
        </authorList>
    </citation>
    <scope>NUCLEOTIDE SEQUENCE [LARGE SCALE GENOMIC DNA]</scope>
</reference>
<keyword evidence="1" id="KW-0328">Glycosyltransferase</keyword>
<evidence type="ECO:0000313" key="4">
    <source>
        <dbReference type="Proteomes" id="UP000179113"/>
    </source>
</evidence>
<dbReference type="PANTHER" id="PTHR34136">
    <property type="match status" value="1"/>
</dbReference>
<name>A0A1F4WLW9_UNCKA</name>
<dbReference type="CDD" id="cd06533">
    <property type="entry name" value="Glyco_transf_WecG_TagA"/>
    <property type="match status" value="1"/>
</dbReference>
<organism evidence="3 4">
    <name type="scientific">candidate division WWE3 bacterium RIFOXYC1_FULL_39_7</name>
    <dbReference type="NCBI Taxonomy" id="1802643"/>
    <lineage>
        <taxon>Bacteria</taxon>
        <taxon>Katanobacteria</taxon>
    </lineage>
</organism>
<dbReference type="NCBIfam" id="TIGR00696">
    <property type="entry name" value="wecG_tagA_cpsF"/>
    <property type="match status" value="1"/>
</dbReference>
<dbReference type="GO" id="GO:0016758">
    <property type="term" value="F:hexosyltransferase activity"/>
    <property type="evidence" value="ECO:0007669"/>
    <property type="project" value="TreeGrafter"/>
</dbReference>
<evidence type="ECO:0000313" key="3">
    <source>
        <dbReference type="EMBL" id="OGC70445.1"/>
    </source>
</evidence>
<evidence type="ECO:0000256" key="2">
    <source>
        <dbReference type="ARBA" id="ARBA00022679"/>
    </source>
</evidence>
<dbReference type="Pfam" id="PF03808">
    <property type="entry name" value="Glyco_tran_WecG"/>
    <property type="match status" value="1"/>
</dbReference>
<dbReference type="EMBL" id="MEWA01000005">
    <property type="protein sequence ID" value="OGC70445.1"/>
    <property type="molecule type" value="Genomic_DNA"/>
</dbReference>
<dbReference type="AlphaFoldDB" id="A0A1F4WLW9"/>
<evidence type="ECO:0000256" key="1">
    <source>
        <dbReference type="ARBA" id="ARBA00022676"/>
    </source>
</evidence>
<comment type="caution">
    <text evidence="3">The sequence shown here is derived from an EMBL/GenBank/DDBJ whole genome shotgun (WGS) entry which is preliminary data.</text>
</comment>
<evidence type="ECO:0008006" key="5">
    <source>
        <dbReference type="Google" id="ProtNLM"/>
    </source>
</evidence>
<sequence length="297" mass="33968">MEYSPTQYILGIKVNYALTMKGVLSIIENQFLTDGNKHYVCTTNPEFIMLAQTDPGFKKIINESDLSIPDGVGVVQALEYQQAVQNYKKDISFIAHALVKGLSIGITAIYSDKLLKKKIKGVELTEKMCALAEQKGYTVFLLGGRLRDKTGKHIIQDMDMAEIAAQKLKNKYPKLQIIGATSRFNRSAADDAITADYINSCMKQHGVEHIDFMFVAYEQAYQEKWIVRNRDKINVKVSVGIGSTLDYISESMKYSPKMFDRMNLEWLYKLIIQPWRFKRIVRAFPVFPIKVFFDSLK</sequence>
<protein>
    <recommendedName>
        <fullName evidence="5">N-acetylglucosaminyldiphosphoundecaprenol N-acetyl-beta-D-mannosaminyltransferase</fullName>
    </recommendedName>
</protein>
<accession>A0A1F4WLW9</accession>
<dbReference type="Proteomes" id="UP000179113">
    <property type="component" value="Unassembled WGS sequence"/>
</dbReference>
<dbReference type="PANTHER" id="PTHR34136:SF1">
    <property type="entry name" value="UDP-N-ACETYL-D-MANNOSAMINURONIC ACID TRANSFERASE"/>
    <property type="match status" value="1"/>
</dbReference>
<proteinExistence type="predicted"/>